<keyword evidence="18" id="KW-0479">Metal-binding</keyword>
<organism evidence="21 22">
    <name type="scientific">Hydrogenispora ethanolica</name>
    <dbReference type="NCBI Taxonomy" id="1082276"/>
    <lineage>
        <taxon>Bacteria</taxon>
        <taxon>Bacillati</taxon>
        <taxon>Bacillota</taxon>
        <taxon>Hydrogenispora</taxon>
    </lineage>
</organism>
<keyword evidence="10 19" id="KW-1133">Transmembrane helix</keyword>
<evidence type="ECO:0000256" key="9">
    <source>
        <dbReference type="ARBA" id="ARBA00022840"/>
    </source>
</evidence>
<dbReference type="Pfam" id="PF01569">
    <property type="entry name" value="PAP2"/>
    <property type="match status" value="1"/>
</dbReference>
<dbReference type="EMBL" id="SLUN01000017">
    <property type="protein sequence ID" value="TCL65292.1"/>
    <property type="molecule type" value="Genomic_DNA"/>
</dbReference>
<keyword evidence="13" id="KW-0594">Phospholipid biosynthesis</keyword>
<keyword evidence="8 21" id="KW-0418">Kinase</keyword>
<dbReference type="SUPFAM" id="SSF48317">
    <property type="entry name" value="Acid phosphatase/Vanadium-dependent haloperoxidase"/>
    <property type="match status" value="1"/>
</dbReference>
<dbReference type="AlphaFoldDB" id="A0A4R1RI27"/>
<dbReference type="GO" id="GO:0046872">
    <property type="term" value="F:metal ion binding"/>
    <property type="evidence" value="ECO:0007669"/>
    <property type="project" value="UniProtKB-KW"/>
</dbReference>
<dbReference type="GO" id="GO:0016301">
    <property type="term" value="F:kinase activity"/>
    <property type="evidence" value="ECO:0007669"/>
    <property type="project" value="UniProtKB-KW"/>
</dbReference>
<feature type="transmembrane region" description="Helical" evidence="19">
    <location>
        <begin position="211"/>
        <end position="232"/>
    </location>
</feature>
<dbReference type="GO" id="GO:0005524">
    <property type="term" value="F:ATP binding"/>
    <property type="evidence" value="ECO:0007669"/>
    <property type="project" value="UniProtKB-KW"/>
</dbReference>
<feature type="active site" description="Proton acceptor" evidence="15">
    <location>
        <position position="65"/>
    </location>
</feature>
<evidence type="ECO:0000256" key="18">
    <source>
        <dbReference type="PIRSR" id="PIRSR600829-4"/>
    </source>
</evidence>
<evidence type="ECO:0000256" key="19">
    <source>
        <dbReference type="SAM" id="Phobius"/>
    </source>
</evidence>
<evidence type="ECO:0000256" key="3">
    <source>
        <dbReference type="ARBA" id="ARBA00022475"/>
    </source>
</evidence>
<feature type="binding site" evidence="17">
    <location>
        <begin position="81"/>
        <end position="83"/>
    </location>
    <ligand>
        <name>ATP</name>
        <dbReference type="ChEBI" id="CHEBI:30616"/>
    </ligand>
</feature>
<feature type="binding site" evidence="17">
    <location>
        <position position="12"/>
    </location>
    <ligand>
        <name>ATP</name>
        <dbReference type="ChEBI" id="CHEBI:30616"/>
    </ligand>
</feature>
<feature type="transmembrane region" description="Helical" evidence="19">
    <location>
        <begin position="172"/>
        <end position="199"/>
    </location>
</feature>
<comment type="subcellular location">
    <subcellularLocation>
        <location evidence="1">Cell membrane</location>
        <topology evidence="1">Multi-pass membrane protein</topology>
    </subcellularLocation>
</comment>
<dbReference type="PROSITE" id="PS01069">
    <property type="entry name" value="DAGK_PROKAR"/>
    <property type="match status" value="1"/>
</dbReference>
<keyword evidence="4" id="KW-0444">Lipid biosynthesis</keyword>
<comment type="cofactor">
    <cofactor evidence="18">
        <name>Mg(2+)</name>
        <dbReference type="ChEBI" id="CHEBI:18420"/>
    </cofactor>
    <text evidence="18">Mn(2+), Zn(2+), Cd(2+) and Co(2+) support activity to lesser extents.</text>
</comment>
<evidence type="ECO:0000313" key="21">
    <source>
        <dbReference type="EMBL" id="TCL65292.1"/>
    </source>
</evidence>
<evidence type="ECO:0000256" key="2">
    <source>
        <dbReference type="ARBA" id="ARBA00005967"/>
    </source>
</evidence>
<dbReference type="InterPro" id="IPR036945">
    <property type="entry name" value="DAGK_sf"/>
</dbReference>
<dbReference type="InterPro" id="IPR000326">
    <property type="entry name" value="PAP2/HPO"/>
</dbReference>
<evidence type="ECO:0000256" key="7">
    <source>
        <dbReference type="ARBA" id="ARBA00022741"/>
    </source>
</evidence>
<evidence type="ECO:0000256" key="4">
    <source>
        <dbReference type="ARBA" id="ARBA00022516"/>
    </source>
</evidence>
<dbReference type="Gene3D" id="1.20.144.10">
    <property type="entry name" value="Phosphatidic acid phosphatase type 2/haloperoxidase"/>
    <property type="match status" value="1"/>
</dbReference>
<accession>A0A4R1RI27</accession>
<dbReference type="PANTHER" id="PTHR34299:SF1">
    <property type="entry name" value="DIACYLGLYCEROL KINASE"/>
    <property type="match status" value="1"/>
</dbReference>
<evidence type="ECO:0000256" key="10">
    <source>
        <dbReference type="ARBA" id="ARBA00022989"/>
    </source>
</evidence>
<feature type="binding site" evidence="16">
    <location>
        <position position="65"/>
    </location>
    <ligand>
        <name>substrate</name>
    </ligand>
</feature>
<keyword evidence="14" id="KW-1208">Phospholipid metabolism</keyword>
<evidence type="ECO:0000256" key="8">
    <source>
        <dbReference type="ARBA" id="ARBA00022777"/>
    </source>
</evidence>
<keyword evidence="12 19" id="KW-0472">Membrane</keyword>
<comment type="caution">
    <text evidence="21">The sequence shown here is derived from an EMBL/GenBank/DDBJ whole genome shotgun (WGS) entry which is preliminary data.</text>
</comment>
<dbReference type="Gene3D" id="1.10.287.3610">
    <property type="match status" value="1"/>
</dbReference>
<dbReference type="GO" id="GO:0008654">
    <property type="term" value="P:phospholipid biosynthetic process"/>
    <property type="evidence" value="ECO:0007669"/>
    <property type="project" value="UniProtKB-KW"/>
</dbReference>
<keyword evidence="3" id="KW-1003">Cell membrane</keyword>
<dbReference type="SMART" id="SM00014">
    <property type="entry name" value="acidPPc"/>
    <property type="match status" value="1"/>
</dbReference>
<evidence type="ECO:0000256" key="12">
    <source>
        <dbReference type="ARBA" id="ARBA00023136"/>
    </source>
</evidence>
<evidence type="ECO:0000256" key="15">
    <source>
        <dbReference type="PIRSR" id="PIRSR600829-1"/>
    </source>
</evidence>
<proteinExistence type="inferred from homology"/>
<feature type="domain" description="Phosphatidic acid phosphatase type 2/haloperoxidase" evidence="20">
    <location>
        <begin position="132"/>
        <end position="228"/>
    </location>
</feature>
<dbReference type="CDD" id="cd14266">
    <property type="entry name" value="UDPK_IM_PAP2_like"/>
    <property type="match status" value="1"/>
</dbReference>
<comment type="similarity">
    <text evidence="2">Belongs to the bacterial diacylglycerol kinase family.</text>
</comment>
<evidence type="ECO:0000256" key="1">
    <source>
        <dbReference type="ARBA" id="ARBA00004651"/>
    </source>
</evidence>
<keyword evidence="6 19" id="KW-0812">Transmembrane</keyword>
<evidence type="ECO:0000256" key="14">
    <source>
        <dbReference type="ARBA" id="ARBA00023264"/>
    </source>
</evidence>
<reference evidence="21 22" key="1">
    <citation type="submission" date="2019-03" db="EMBL/GenBank/DDBJ databases">
        <title>Genomic Encyclopedia of Type Strains, Phase IV (KMG-IV): sequencing the most valuable type-strain genomes for metagenomic binning, comparative biology and taxonomic classification.</title>
        <authorList>
            <person name="Goeker M."/>
        </authorList>
    </citation>
    <scope>NUCLEOTIDE SEQUENCE [LARGE SCALE GENOMIC DNA]</scope>
    <source>
        <strain evidence="21 22">LX-B</strain>
    </source>
</reference>
<dbReference type="PANTHER" id="PTHR34299">
    <property type="entry name" value="DIACYLGLYCEROL KINASE"/>
    <property type="match status" value="1"/>
</dbReference>
<evidence type="ECO:0000256" key="11">
    <source>
        <dbReference type="ARBA" id="ARBA00023098"/>
    </source>
</evidence>
<evidence type="ECO:0000256" key="17">
    <source>
        <dbReference type="PIRSR" id="PIRSR600829-3"/>
    </source>
</evidence>
<feature type="transmembrane region" description="Helical" evidence="19">
    <location>
        <begin position="132"/>
        <end position="152"/>
    </location>
</feature>
<keyword evidence="18" id="KW-0460">Magnesium</keyword>
<gene>
    <name evidence="21" type="ORF">EDC14_101740</name>
</gene>
<evidence type="ECO:0000313" key="22">
    <source>
        <dbReference type="Proteomes" id="UP000295008"/>
    </source>
</evidence>
<evidence type="ECO:0000256" key="6">
    <source>
        <dbReference type="ARBA" id="ARBA00022692"/>
    </source>
</evidence>
<dbReference type="RefSeq" id="WP_132014966.1">
    <property type="nucleotide sequence ID" value="NZ_SLUN01000017.1"/>
</dbReference>
<keyword evidence="5" id="KW-0808">Transferase</keyword>
<keyword evidence="11" id="KW-0443">Lipid metabolism</keyword>
<evidence type="ECO:0000256" key="5">
    <source>
        <dbReference type="ARBA" id="ARBA00022679"/>
    </source>
</evidence>
<evidence type="ECO:0000259" key="20">
    <source>
        <dbReference type="SMART" id="SM00014"/>
    </source>
</evidence>
<sequence>MRARSLLDSFNYAFDGVVYTLKTQRNMRLHFLATALILLASLIFKLTKLEILILFLVIAFVIVTEMINTAIEVAVDLVTQEIHPLAAIAKNVAAGAVLVASTVAVIIGYMIFFPKLDPLIPMVIVSLQKSPIYLSMIAITFTVVFTIAGKALTKTGRPVQGGMPSGHTALAAASATAIFFLTRQSLVTALALFLLFLVAESRIENKIHTPGEVLVGGLLGFLTTTLIFQLLLR</sequence>
<feature type="binding site" evidence="18">
    <location>
        <position position="72"/>
    </location>
    <ligand>
        <name>a divalent metal cation</name>
        <dbReference type="ChEBI" id="CHEBI:60240"/>
    </ligand>
</feature>
<feature type="transmembrane region" description="Helical" evidence="19">
    <location>
        <begin position="51"/>
        <end position="71"/>
    </location>
</feature>
<keyword evidence="7 17" id="KW-0547">Nucleotide-binding</keyword>
<evidence type="ECO:0000256" key="13">
    <source>
        <dbReference type="ARBA" id="ARBA00023209"/>
    </source>
</evidence>
<dbReference type="InterPro" id="IPR000829">
    <property type="entry name" value="DAGK"/>
</dbReference>
<dbReference type="OrthoDB" id="9789934at2"/>
<dbReference type="Pfam" id="PF01219">
    <property type="entry name" value="DAGK_prokar"/>
    <property type="match status" value="1"/>
</dbReference>
<keyword evidence="22" id="KW-1185">Reference proteome</keyword>
<keyword evidence="9 17" id="KW-0067">ATP-binding</keyword>
<dbReference type="Proteomes" id="UP000295008">
    <property type="component" value="Unassembled WGS sequence"/>
</dbReference>
<name>A0A4R1RI27_HYDET</name>
<feature type="transmembrane region" description="Helical" evidence="19">
    <location>
        <begin position="91"/>
        <end position="112"/>
    </location>
</feature>
<dbReference type="GO" id="GO:0005886">
    <property type="term" value="C:plasma membrane"/>
    <property type="evidence" value="ECO:0007669"/>
    <property type="project" value="UniProtKB-SubCell"/>
</dbReference>
<protein>
    <submittedName>
        <fullName evidence="21">Diacylglycerol kinase (ATP)</fullName>
    </submittedName>
</protein>
<feature type="transmembrane region" description="Helical" evidence="19">
    <location>
        <begin position="27"/>
        <end position="44"/>
    </location>
</feature>
<feature type="binding site" evidence="17">
    <location>
        <position position="72"/>
    </location>
    <ligand>
        <name>ATP</name>
        <dbReference type="ChEBI" id="CHEBI:30616"/>
    </ligand>
</feature>
<dbReference type="InterPro" id="IPR036938">
    <property type="entry name" value="PAP2/HPO_sf"/>
</dbReference>
<evidence type="ECO:0000256" key="16">
    <source>
        <dbReference type="PIRSR" id="PIRSR600829-2"/>
    </source>
</evidence>